<comment type="similarity">
    <text evidence="1 7 8">Belongs to the ferrochelatase family.</text>
</comment>
<comment type="caution">
    <text evidence="9">The sequence shown here is derived from an EMBL/GenBank/DDBJ whole genome shotgun (WGS) entry which is preliminary data.</text>
</comment>
<dbReference type="PANTHER" id="PTHR11108">
    <property type="entry name" value="FERROCHELATASE"/>
    <property type="match status" value="1"/>
</dbReference>
<dbReference type="RefSeq" id="WP_345234114.1">
    <property type="nucleotide sequence ID" value="NZ_BAABIQ010000043.1"/>
</dbReference>
<evidence type="ECO:0000256" key="7">
    <source>
        <dbReference type="HAMAP-Rule" id="MF_00323"/>
    </source>
</evidence>
<dbReference type="InterPro" id="IPR033644">
    <property type="entry name" value="Ferrochelatase_C"/>
</dbReference>
<keyword evidence="4 7" id="KW-0456">Lyase</keyword>
<evidence type="ECO:0000256" key="2">
    <source>
        <dbReference type="ARBA" id="ARBA00023004"/>
    </source>
</evidence>
<comment type="subcellular location">
    <subcellularLocation>
        <location evidence="7">Cytoplasm</location>
    </subcellularLocation>
</comment>
<gene>
    <name evidence="7 9" type="primary">hemH</name>
    <name evidence="9" type="ORF">GCM10023231_36560</name>
</gene>
<keyword evidence="5 7" id="KW-0627">Porphyrin biosynthesis</keyword>
<comment type="pathway">
    <text evidence="7">Porphyrin-containing compound metabolism; protoheme biosynthesis; protoheme from protoporphyrin-IX: step 1/1.</text>
</comment>
<dbReference type="HAMAP" id="MF_00323">
    <property type="entry name" value="Ferrochelatase"/>
    <property type="match status" value="1"/>
</dbReference>
<keyword evidence="3 7" id="KW-0350">Heme biosynthesis</keyword>
<dbReference type="CDD" id="cd00419">
    <property type="entry name" value="Ferrochelatase_C"/>
    <property type="match status" value="1"/>
</dbReference>
<dbReference type="InterPro" id="IPR033659">
    <property type="entry name" value="Ferrochelatase_N"/>
</dbReference>
<feature type="binding site" evidence="7">
    <location>
        <position position="296"/>
    </location>
    <ligand>
        <name>Fe(2+)</name>
        <dbReference type="ChEBI" id="CHEBI:29033"/>
    </ligand>
</feature>
<keyword evidence="7" id="KW-0479">Metal-binding</keyword>
<dbReference type="SUPFAM" id="SSF53800">
    <property type="entry name" value="Chelatase"/>
    <property type="match status" value="1"/>
</dbReference>
<evidence type="ECO:0000256" key="4">
    <source>
        <dbReference type="ARBA" id="ARBA00023239"/>
    </source>
</evidence>
<evidence type="ECO:0000256" key="6">
    <source>
        <dbReference type="ARBA" id="ARBA00024536"/>
    </source>
</evidence>
<dbReference type="InterPro" id="IPR001015">
    <property type="entry name" value="Ferrochelatase"/>
</dbReference>
<dbReference type="EC" id="4.98.1.1" evidence="7"/>
<evidence type="ECO:0000256" key="3">
    <source>
        <dbReference type="ARBA" id="ARBA00023133"/>
    </source>
</evidence>
<evidence type="ECO:0000313" key="10">
    <source>
        <dbReference type="Proteomes" id="UP001501411"/>
    </source>
</evidence>
<dbReference type="EMBL" id="BAABIQ010000043">
    <property type="protein sequence ID" value="GAA4804178.1"/>
    <property type="molecule type" value="Genomic_DNA"/>
</dbReference>
<dbReference type="Gene3D" id="3.40.50.1400">
    <property type="match status" value="2"/>
</dbReference>
<organism evidence="9 10">
    <name type="scientific">Olivibacter ginsenosidimutans</name>
    <dbReference type="NCBI Taxonomy" id="1176537"/>
    <lineage>
        <taxon>Bacteria</taxon>
        <taxon>Pseudomonadati</taxon>
        <taxon>Bacteroidota</taxon>
        <taxon>Sphingobacteriia</taxon>
        <taxon>Sphingobacteriales</taxon>
        <taxon>Sphingobacteriaceae</taxon>
        <taxon>Olivibacter</taxon>
    </lineage>
</organism>
<evidence type="ECO:0000256" key="8">
    <source>
        <dbReference type="RuleBase" id="RU004185"/>
    </source>
</evidence>
<dbReference type="NCBIfam" id="TIGR00109">
    <property type="entry name" value="hemH"/>
    <property type="match status" value="1"/>
</dbReference>
<evidence type="ECO:0000313" key="9">
    <source>
        <dbReference type="EMBL" id="GAA4804178.1"/>
    </source>
</evidence>
<name>A0ABP9C505_9SPHI</name>
<comment type="function">
    <text evidence="7">Catalyzes the ferrous insertion into protoporphyrin IX.</text>
</comment>
<comment type="catalytic activity">
    <reaction evidence="7">
        <text>heme b + 2 H(+) = protoporphyrin IX + Fe(2+)</text>
        <dbReference type="Rhea" id="RHEA:22584"/>
        <dbReference type="ChEBI" id="CHEBI:15378"/>
        <dbReference type="ChEBI" id="CHEBI:29033"/>
        <dbReference type="ChEBI" id="CHEBI:57306"/>
        <dbReference type="ChEBI" id="CHEBI:60344"/>
        <dbReference type="EC" id="4.98.1.1"/>
    </reaction>
</comment>
<proteinExistence type="inferred from homology"/>
<dbReference type="Pfam" id="PF00762">
    <property type="entry name" value="Ferrochelatase"/>
    <property type="match status" value="1"/>
</dbReference>
<accession>A0ABP9C505</accession>
<dbReference type="Proteomes" id="UP001501411">
    <property type="component" value="Unassembled WGS sequence"/>
</dbReference>
<protein>
    <recommendedName>
        <fullName evidence="7">Ferrochelatase</fullName>
        <ecNumber evidence="7">4.98.1.1</ecNumber>
    </recommendedName>
    <alternativeName>
        <fullName evidence="7">Heme synthase</fullName>
    </alternativeName>
    <alternativeName>
        <fullName evidence="7">Protoheme ferro-lyase</fullName>
    </alternativeName>
</protein>
<comment type="catalytic activity">
    <reaction evidence="6">
        <text>Fe-coproporphyrin III + 2 H(+) = coproporphyrin III + Fe(2+)</text>
        <dbReference type="Rhea" id="RHEA:49572"/>
        <dbReference type="ChEBI" id="CHEBI:15378"/>
        <dbReference type="ChEBI" id="CHEBI:29033"/>
        <dbReference type="ChEBI" id="CHEBI:68438"/>
        <dbReference type="ChEBI" id="CHEBI:131725"/>
        <dbReference type="EC" id="4.99.1.9"/>
    </reaction>
    <physiologicalReaction direction="right-to-left" evidence="6">
        <dbReference type="Rhea" id="RHEA:49574"/>
    </physiologicalReaction>
</comment>
<sequence length="357" mass="40401">MKTKKGVLLINLGTPDSPKVADVRKYLDEFLMDGRVIDIGAFQRNLLVRGIIVPFRSPKTAKLYQAIWDQKTGSPLLHISEVQVALLRKELGESYQVELAMRYQKPSIEEALQRLKRAMVDSIQVIPLFPQYASASTGSVIEKVMKLVAGWHTFPRISIVNQFYDNELMIETFADNARKKQVENYDHVLFSFHGLPVRQLKDVDNTGTHNCDTAFCRTQITAENKFCYSAQCHETARLIAAKLGLNTAKYTVCFQSRLGKDPWVQPYTSDTLIELAGKGVKRLLVLCPAFVADCLETLYEVTEEYGQEFKKLGGEHVELVPSLNDHPKWIEALKQMVIAEEEVGAALTKRYTKKAEV</sequence>
<dbReference type="CDD" id="cd03411">
    <property type="entry name" value="Ferrochelatase_N"/>
    <property type="match status" value="1"/>
</dbReference>
<keyword evidence="10" id="KW-1185">Reference proteome</keyword>
<evidence type="ECO:0000256" key="5">
    <source>
        <dbReference type="ARBA" id="ARBA00023244"/>
    </source>
</evidence>
<dbReference type="PANTHER" id="PTHR11108:SF1">
    <property type="entry name" value="FERROCHELATASE, MITOCHONDRIAL"/>
    <property type="match status" value="1"/>
</dbReference>
<keyword evidence="2 7" id="KW-0408">Iron</keyword>
<keyword evidence="7" id="KW-0963">Cytoplasm</keyword>
<reference evidence="10" key="1">
    <citation type="journal article" date="2019" name="Int. J. Syst. Evol. Microbiol.">
        <title>The Global Catalogue of Microorganisms (GCM) 10K type strain sequencing project: providing services to taxonomists for standard genome sequencing and annotation.</title>
        <authorList>
            <consortium name="The Broad Institute Genomics Platform"/>
            <consortium name="The Broad Institute Genome Sequencing Center for Infectious Disease"/>
            <person name="Wu L."/>
            <person name="Ma J."/>
        </authorList>
    </citation>
    <scope>NUCLEOTIDE SEQUENCE [LARGE SCALE GENOMIC DNA]</scope>
    <source>
        <strain evidence="10">JCM 18200</strain>
    </source>
</reference>
<evidence type="ECO:0000256" key="1">
    <source>
        <dbReference type="ARBA" id="ARBA00007718"/>
    </source>
</evidence>
<feature type="binding site" evidence="7">
    <location>
        <position position="193"/>
    </location>
    <ligand>
        <name>Fe(2+)</name>
        <dbReference type="ChEBI" id="CHEBI:29033"/>
    </ligand>
</feature>